<sequence>MEVKWLGHSAFQIISDNGVKLLIDPFISNNPSCSIPVEEIDADYILLTHGHSDHFGDTLEIANRTGATTIGVHEISLFVSKQGFNTIGMNIGGYIFIKDIKITMLEAKHSASIDFTDEIVDGGVACSYLIESESGKKVFHGGDTGLFSDMRTIIGEIYKPDLALIPIGGKFTMGPFEGALATNWINPKMVVPIHYNTFPPIEQDTTIFSNFVFQLNPNVEVIILNPGEQIDL</sequence>
<dbReference type="InterPro" id="IPR036866">
    <property type="entry name" value="RibonucZ/Hydroxyglut_hydro"/>
</dbReference>
<name>A0A166AQX4_9EURY</name>
<dbReference type="InterPro" id="IPR022877">
    <property type="entry name" value="UPF0173"/>
</dbReference>
<dbReference type="InterPro" id="IPR001279">
    <property type="entry name" value="Metallo-B-lactamas"/>
</dbReference>
<evidence type="ECO:0000256" key="2">
    <source>
        <dbReference type="HAMAP-Rule" id="MF_00457"/>
    </source>
</evidence>
<dbReference type="Gene3D" id="3.60.15.10">
    <property type="entry name" value="Ribonuclease Z/Hydroxyacylglutathione hydrolase-like"/>
    <property type="match status" value="1"/>
</dbReference>
<feature type="domain" description="Metallo-beta-lactamase" evidence="3">
    <location>
        <begin position="7"/>
        <end position="194"/>
    </location>
</feature>
<dbReference type="PATRIC" id="fig|49547.3.peg.1123"/>
<dbReference type="NCBIfam" id="NF001911">
    <property type="entry name" value="PRK00685.1"/>
    <property type="match status" value="1"/>
</dbReference>
<keyword evidence="1 2" id="KW-0378">Hydrolase</keyword>
<protein>
    <recommendedName>
        <fullName evidence="2">UPF0173 metal-dependent hydrolase MBCUR_10510</fullName>
    </recommendedName>
</protein>
<accession>A0A166AQX4</accession>
<evidence type="ECO:0000256" key="1">
    <source>
        <dbReference type="ARBA" id="ARBA00022801"/>
    </source>
</evidence>
<proteinExistence type="inferred from homology"/>
<comment type="caution">
    <text evidence="4">The sequence shown here is derived from an EMBL/GenBank/DDBJ whole genome shotgun (WGS) entry which is preliminary data.</text>
</comment>
<dbReference type="RefSeq" id="WP_067091169.1">
    <property type="nucleotide sequence ID" value="NZ_LWMV01000168.1"/>
</dbReference>
<organism evidence="4 5">
    <name type="scientific">Methanobrevibacter curvatus</name>
    <dbReference type="NCBI Taxonomy" id="49547"/>
    <lineage>
        <taxon>Archaea</taxon>
        <taxon>Methanobacteriati</taxon>
        <taxon>Methanobacteriota</taxon>
        <taxon>Methanomada group</taxon>
        <taxon>Methanobacteria</taxon>
        <taxon>Methanobacteriales</taxon>
        <taxon>Methanobacteriaceae</taxon>
        <taxon>Methanobrevibacter</taxon>
    </lineage>
</organism>
<evidence type="ECO:0000313" key="5">
    <source>
        <dbReference type="Proteomes" id="UP000077245"/>
    </source>
</evidence>
<dbReference type="EMBL" id="LWMV01000168">
    <property type="protein sequence ID" value="KZX12359.1"/>
    <property type="molecule type" value="Genomic_DNA"/>
</dbReference>
<comment type="similarity">
    <text evidence="2">Belongs to the UPF0173 family.</text>
</comment>
<dbReference type="Pfam" id="PF13483">
    <property type="entry name" value="Lactamase_B_3"/>
    <property type="match status" value="1"/>
</dbReference>
<dbReference type="STRING" id="49547.MBCUR_10510"/>
<dbReference type="InterPro" id="IPR050114">
    <property type="entry name" value="UPF0173_UPF0282_UlaG_hydrolase"/>
</dbReference>
<dbReference type="SUPFAM" id="SSF56281">
    <property type="entry name" value="Metallo-hydrolase/oxidoreductase"/>
    <property type="match status" value="1"/>
</dbReference>
<dbReference type="OrthoDB" id="28313at2157"/>
<gene>
    <name evidence="4" type="ORF">MBCUR_10510</name>
</gene>
<dbReference type="Proteomes" id="UP000077245">
    <property type="component" value="Unassembled WGS sequence"/>
</dbReference>
<evidence type="ECO:0000259" key="3">
    <source>
        <dbReference type="SMART" id="SM00849"/>
    </source>
</evidence>
<keyword evidence="5" id="KW-1185">Reference proteome</keyword>
<dbReference type="SMART" id="SM00849">
    <property type="entry name" value="Lactamase_B"/>
    <property type="match status" value="1"/>
</dbReference>
<reference evidence="4 5" key="1">
    <citation type="submission" date="2016-04" db="EMBL/GenBank/DDBJ databases">
        <title>Genome sequence of Methanobrevibacter curvatus DSM 11111.</title>
        <authorList>
            <person name="Poehlein A."/>
            <person name="Seedorf H."/>
            <person name="Daniel R."/>
        </authorList>
    </citation>
    <scope>NUCLEOTIDE SEQUENCE [LARGE SCALE GENOMIC DNA]</scope>
    <source>
        <strain evidence="4 5">DSM 11111</strain>
    </source>
</reference>
<dbReference type="PANTHER" id="PTHR43546:SF3">
    <property type="entry name" value="UPF0173 METAL-DEPENDENT HYDROLASE MJ1163"/>
    <property type="match status" value="1"/>
</dbReference>
<dbReference type="PANTHER" id="PTHR43546">
    <property type="entry name" value="UPF0173 METAL-DEPENDENT HYDROLASE MJ1163-RELATED"/>
    <property type="match status" value="1"/>
</dbReference>
<dbReference type="HAMAP" id="MF_00457">
    <property type="entry name" value="UPF0173"/>
    <property type="match status" value="1"/>
</dbReference>
<dbReference type="AlphaFoldDB" id="A0A166AQX4"/>
<evidence type="ECO:0000313" key="4">
    <source>
        <dbReference type="EMBL" id="KZX12359.1"/>
    </source>
</evidence>
<dbReference type="GO" id="GO:0016787">
    <property type="term" value="F:hydrolase activity"/>
    <property type="evidence" value="ECO:0007669"/>
    <property type="project" value="UniProtKB-UniRule"/>
</dbReference>